<dbReference type="OrthoDB" id="9797588at2"/>
<feature type="signal peptide" evidence="1">
    <location>
        <begin position="1"/>
        <end position="22"/>
    </location>
</feature>
<accession>A0A1E8FCA5</accession>
<proteinExistence type="predicted"/>
<dbReference type="AlphaFoldDB" id="A0A1E8FCA5"/>
<dbReference type="STRING" id="1856405.BFC17_02415"/>
<comment type="caution">
    <text evidence="3">The sequence shown here is derived from an EMBL/GenBank/DDBJ whole genome shotgun (WGS) entry which is preliminary data.</text>
</comment>
<evidence type="ECO:0000259" key="2">
    <source>
        <dbReference type="Pfam" id="PF11845"/>
    </source>
</evidence>
<protein>
    <recommendedName>
        <fullName evidence="2">Tll0287-like domain-containing protein</fullName>
    </recommendedName>
</protein>
<dbReference type="EMBL" id="MJIC01000015">
    <property type="protein sequence ID" value="OFI33133.1"/>
    <property type="molecule type" value="Genomic_DNA"/>
</dbReference>
<name>A0A1E8FCA5_9ALTE</name>
<reference evidence="3 4" key="1">
    <citation type="submission" date="2016-09" db="EMBL/GenBank/DDBJ databases">
        <title>Alteromonas lipolytica, a new species isolated from sea water.</title>
        <authorList>
            <person name="Wu Y.-H."/>
            <person name="Cheng H."/>
            <person name="Xu X.-W."/>
        </authorList>
    </citation>
    <scope>NUCLEOTIDE SEQUENCE [LARGE SCALE GENOMIC DNA]</scope>
    <source>
        <strain evidence="3 4">JW12</strain>
    </source>
</reference>
<keyword evidence="4" id="KW-1185">Reference proteome</keyword>
<dbReference type="RefSeq" id="WP_070177510.1">
    <property type="nucleotide sequence ID" value="NZ_BMJR01000002.1"/>
</dbReference>
<evidence type="ECO:0000313" key="4">
    <source>
        <dbReference type="Proteomes" id="UP000176037"/>
    </source>
</evidence>
<dbReference type="InterPro" id="IPR021796">
    <property type="entry name" value="Tll0287-like_dom"/>
</dbReference>
<sequence>MTKLSKVWIAVACLLPALTTVAGQLTQAEFTSQAKQKAMQLGKTLKMNLQAAVKEGGLTNGVNVCKDIAPAVAAELSTDGWQVGRTALKVRNPSNQPDSWEQTSLMTMVKGLEEGLKPGSLTQVSMDDEAGQYRFMAPIMTDSLCLNCHGAELAPAVQAEINQQYPHDQATGFAAGDLRGAFTVTYNSEE</sequence>
<evidence type="ECO:0000256" key="1">
    <source>
        <dbReference type="SAM" id="SignalP"/>
    </source>
</evidence>
<feature type="domain" description="Tll0287-like" evidence="2">
    <location>
        <begin position="31"/>
        <end position="185"/>
    </location>
</feature>
<organism evidence="3 4">
    <name type="scientific">Alteromonas lipolytica</name>
    <dbReference type="NCBI Taxonomy" id="1856405"/>
    <lineage>
        <taxon>Bacteria</taxon>
        <taxon>Pseudomonadati</taxon>
        <taxon>Pseudomonadota</taxon>
        <taxon>Gammaproteobacteria</taxon>
        <taxon>Alteromonadales</taxon>
        <taxon>Alteromonadaceae</taxon>
        <taxon>Alteromonas/Salinimonas group</taxon>
        <taxon>Alteromonas</taxon>
    </lineage>
</organism>
<keyword evidence="1" id="KW-0732">Signal</keyword>
<dbReference type="Proteomes" id="UP000176037">
    <property type="component" value="Unassembled WGS sequence"/>
</dbReference>
<dbReference type="Pfam" id="PF11845">
    <property type="entry name" value="Tll0287-like"/>
    <property type="match status" value="1"/>
</dbReference>
<gene>
    <name evidence="3" type="ORF">BFC17_02415</name>
</gene>
<evidence type="ECO:0000313" key="3">
    <source>
        <dbReference type="EMBL" id="OFI33133.1"/>
    </source>
</evidence>
<feature type="chain" id="PRO_5009214236" description="Tll0287-like domain-containing protein" evidence="1">
    <location>
        <begin position="23"/>
        <end position="190"/>
    </location>
</feature>